<dbReference type="PANTHER" id="PTHR30592:SF1">
    <property type="entry name" value="SULFUR CARRIER PROTEIN FDHD"/>
    <property type="match status" value="1"/>
</dbReference>
<comment type="subcellular location">
    <subcellularLocation>
        <location evidence="3">Cytoplasm</location>
    </subcellularLocation>
</comment>
<dbReference type="Gene3D" id="3.40.140.10">
    <property type="entry name" value="Cytidine Deaminase, domain 2"/>
    <property type="match status" value="1"/>
</dbReference>
<organism evidence="4 5">
    <name type="scientific">Sphingomonas abietis</name>
    <dbReference type="NCBI Taxonomy" id="3012344"/>
    <lineage>
        <taxon>Bacteria</taxon>
        <taxon>Pseudomonadati</taxon>
        <taxon>Pseudomonadota</taxon>
        <taxon>Alphaproteobacteria</taxon>
        <taxon>Sphingomonadales</taxon>
        <taxon>Sphingomonadaceae</taxon>
        <taxon>Sphingomonas</taxon>
    </lineage>
</organism>
<dbReference type="PANTHER" id="PTHR30592">
    <property type="entry name" value="FORMATE DEHYDROGENASE"/>
    <property type="match status" value="1"/>
</dbReference>
<name>A0ABY7NUX2_9SPHN</name>
<dbReference type="RefSeq" id="WP_270078840.1">
    <property type="nucleotide sequence ID" value="NZ_CP115174.1"/>
</dbReference>
<dbReference type="InterPro" id="IPR016193">
    <property type="entry name" value="Cytidine_deaminase-like"/>
</dbReference>
<evidence type="ECO:0000313" key="4">
    <source>
        <dbReference type="EMBL" id="WBO24211.1"/>
    </source>
</evidence>
<dbReference type="Pfam" id="PF02634">
    <property type="entry name" value="FdhD-NarQ"/>
    <property type="match status" value="1"/>
</dbReference>
<evidence type="ECO:0000256" key="3">
    <source>
        <dbReference type="HAMAP-Rule" id="MF_00187"/>
    </source>
</evidence>
<feature type="active site" description="Cysteine persulfide intermediate" evidence="3">
    <location>
        <position position="109"/>
    </location>
</feature>
<dbReference type="NCBIfam" id="TIGR00129">
    <property type="entry name" value="fdhD_narQ"/>
    <property type="match status" value="1"/>
</dbReference>
<evidence type="ECO:0000256" key="1">
    <source>
        <dbReference type="ARBA" id="ARBA00022490"/>
    </source>
</evidence>
<gene>
    <name evidence="3 4" type="primary">fdhD</name>
    <name evidence="4" type="ORF">PBT88_08955</name>
</gene>
<dbReference type="PIRSF" id="PIRSF015626">
    <property type="entry name" value="FdhD"/>
    <property type="match status" value="1"/>
</dbReference>
<dbReference type="SUPFAM" id="SSF53927">
    <property type="entry name" value="Cytidine deaminase-like"/>
    <property type="match status" value="1"/>
</dbReference>
<comment type="caution">
    <text evidence="3">Lacks conserved residue(s) required for the propagation of feature annotation.</text>
</comment>
<comment type="function">
    <text evidence="3">Required for formate dehydrogenase (FDH) activity. Acts as a sulfur carrier protein that transfers sulfur from IscS to the molybdenum cofactor prior to its insertion into FDH.</text>
</comment>
<keyword evidence="1 3" id="KW-0963">Cytoplasm</keyword>
<proteinExistence type="inferred from homology"/>
<dbReference type="Proteomes" id="UP001210865">
    <property type="component" value="Chromosome"/>
</dbReference>
<dbReference type="Gene3D" id="3.10.20.10">
    <property type="match status" value="1"/>
</dbReference>
<keyword evidence="5" id="KW-1185">Reference proteome</keyword>
<sequence>MTPARSFPFLRITPEGSRIGVDRPLAVETPIAIEVDGIGYAVMMATPDALDDFALGFCLSERLIDDVAQLLAVEPFEAERGILLRLSLAPAVRGRVMERVRHRLSESSCGLCGIENLEQALRPLPRIDPPGRVVPEEAMFAALAVLRDHQPLGRATGAVHAAACCDAAGAIGLIREDVGRHNAFDKLVGAMARTGHSWGDGFGITTARLSYELVEKAALAGCHTLVAVSAPTSLAVERAAEAGIRIVALARADAMLEARRPTY</sequence>
<comment type="similarity">
    <text evidence="3">Belongs to the FdhD family.</text>
</comment>
<evidence type="ECO:0000313" key="5">
    <source>
        <dbReference type="Proteomes" id="UP001210865"/>
    </source>
</evidence>
<dbReference type="InterPro" id="IPR003786">
    <property type="entry name" value="FdhD"/>
</dbReference>
<reference evidence="4 5" key="1">
    <citation type="submission" date="2022-12" db="EMBL/GenBank/DDBJ databases">
        <title>Sphingomonas abieness sp. nov., an endophytic bacterium isolated from Abies koreana.</title>
        <authorList>
            <person name="Jiang L."/>
            <person name="Lee J."/>
        </authorList>
    </citation>
    <scope>NUCLEOTIDE SEQUENCE [LARGE SCALE GENOMIC DNA]</scope>
    <source>
        <strain evidence="5">PAMB 00755</strain>
    </source>
</reference>
<dbReference type="EMBL" id="CP115174">
    <property type="protein sequence ID" value="WBO24211.1"/>
    <property type="molecule type" value="Genomic_DNA"/>
</dbReference>
<accession>A0ABY7NUX2</accession>
<dbReference type="HAMAP" id="MF_00187">
    <property type="entry name" value="FdhD"/>
    <property type="match status" value="1"/>
</dbReference>
<keyword evidence="2 3" id="KW-0501">Molybdenum cofactor biosynthesis</keyword>
<protein>
    <recommendedName>
        <fullName evidence="3">Sulfur carrier protein FdhD</fullName>
    </recommendedName>
</protein>
<evidence type="ECO:0000256" key="2">
    <source>
        <dbReference type="ARBA" id="ARBA00023150"/>
    </source>
</evidence>